<evidence type="ECO:0000313" key="3">
    <source>
        <dbReference type="EMBL" id="KAB2576739.1"/>
    </source>
</evidence>
<dbReference type="OrthoDB" id="3912254at2759"/>
<dbReference type="Gene3D" id="3.10.450.50">
    <property type="match status" value="1"/>
</dbReference>
<evidence type="ECO:0000313" key="4">
    <source>
        <dbReference type="Proteomes" id="UP000325902"/>
    </source>
</evidence>
<feature type="compositionally biased region" description="Low complexity" evidence="1">
    <location>
        <begin position="1"/>
        <end position="16"/>
    </location>
</feature>
<dbReference type="InterPro" id="IPR032710">
    <property type="entry name" value="NTF2-like_dom_sf"/>
</dbReference>
<feature type="compositionally biased region" description="Basic residues" evidence="1">
    <location>
        <begin position="17"/>
        <end position="31"/>
    </location>
</feature>
<gene>
    <name evidence="3" type="ORF">DBV05_g4568</name>
</gene>
<comment type="caution">
    <text evidence="3">The sequence shown here is derived from an EMBL/GenBank/DDBJ whole genome shotgun (WGS) entry which is preliminary data.</text>
</comment>
<organism evidence="3 4">
    <name type="scientific">Lasiodiplodia theobromae</name>
    <dbReference type="NCBI Taxonomy" id="45133"/>
    <lineage>
        <taxon>Eukaryota</taxon>
        <taxon>Fungi</taxon>
        <taxon>Dikarya</taxon>
        <taxon>Ascomycota</taxon>
        <taxon>Pezizomycotina</taxon>
        <taxon>Dothideomycetes</taxon>
        <taxon>Dothideomycetes incertae sedis</taxon>
        <taxon>Botryosphaeriales</taxon>
        <taxon>Botryosphaeriaceae</taxon>
        <taxon>Lasiodiplodia</taxon>
    </lineage>
</organism>
<dbReference type="SUPFAM" id="SSF54427">
    <property type="entry name" value="NTF2-like"/>
    <property type="match status" value="1"/>
</dbReference>
<evidence type="ECO:0000256" key="1">
    <source>
        <dbReference type="SAM" id="MobiDB-lite"/>
    </source>
</evidence>
<dbReference type="Proteomes" id="UP000325902">
    <property type="component" value="Unassembled WGS sequence"/>
</dbReference>
<dbReference type="EMBL" id="VCHE01000021">
    <property type="protein sequence ID" value="KAB2576739.1"/>
    <property type="molecule type" value="Genomic_DNA"/>
</dbReference>
<dbReference type="Pfam" id="PF13577">
    <property type="entry name" value="SnoaL_4"/>
    <property type="match status" value="1"/>
</dbReference>
<feature type="compositionally biased region" description="Pro residues" evidence="1">
    <location>
        <begin position="32"/>
        <end position="44"/>
    </location>
</feature>
<sequence length="241" mass="27039">MPSPAAAPSRSVSPAPLKHHQPERRNRKRPAYHPPSPSRTPPSPSAAEADDSDRDSLSETAVAERTAKACLAALLRGYCTYASAHDWNTWSEIFAEDAVLSFEYFGKLSGRKEIYCGAMGMTGSWYTSTFFSDVHLELDPHRPDERATGTANLWYRRPDEPPKESMLSAMTMEVDTIKEDTDTTVNCDYCGPYEFEFVRTDGEWKIKTMSLKVLRDHREGVDKLCTRCDCIPLSTCGTPCR</sequence>
<dbReference type="InterPro" id="IPR037401">
    <property type="entry name" value="SnoaL-like"/>
</dbReference>
<feature type="region of interest" description="Disordered" evidence="1">
    <location>
        <begin position="1"/>
        <end position="60"/>
    </location>
</feature>
<reference evidence="3 4" key="1">
    <citation type="journal article" date="2019" name="Sci. Rep.">
        <title>A multi-omics analysis of the grapevine pathogen Lasiodiplodia theobromae reveals that temperature affects the expression of virulence- and pathogenicity-related genes.</title>
        <authorList>
            <person name="Felix C."/>
            <person name="Meneses R."/>
            <person name="Goncalves M.F.M."/>
            <person name="Tilleman L."/>
            <person name="Duarte A.S."/>
            <person name="Jorrin-Novo J.V."/>
            <person name="Van de Peer Y."/>
            <person name="Deforce D."/>
            <person name="Van Nieuwerburgh F."/>
            <person name="Esteves A.C."/>
            <person name="Alves A."/>
        </authorList>
    </citation>
    <scope>NUCLEOTIDE SEQUENCE [LARGE SCALE GENOMIC DNA]</scope>
    <source>
        <strain evidence="3 4">LA-SOL3</strain>
    </source>
</reference>
<evidence type="ECO:0000259" key="2">
    <source>
        <dbReference type="Pfam" id="PF13577"/>
    </source>
</evidence>
<feature type="domain" description="SnoaL-like" evidence="2">
    <location>
        <begin position="66"/>
        <end position="209"/>
    </location>
</feature>
<dbReference type="AlphaFoldDB" id="A0A5N5DFX9"/>
<name>A0A5N5DFX9_9PEZI</name>
<accession>A0A5N5DFX9</accession>
<proteinExistence type="predicted"/>
<protein>
    <recommendedName>
        <fullName evidence="2">SnoaL-like domain-containing protein</fullName>
    </recommendedName>
</protein>
<keyword evidence="4" id="KW-1185">Reference proteome</keyword>